<keyword evidence="3" id="KW-1185">Reference proteome</keyword>
<dbReference type="InterPro" id="IPR046555">
    <property type="entry name" value="DUF6709"/>
</dbReference>
<feature type="transmembrane region" description="Helical" evidence="1">
    <location>
        <begin position="12"/>
        <end position="33"/>
    </location>
</feature>
<gene>
    <name evidence="2" type="ORF">AMURIS_03624</name>
</gene>
<keyword evidence="1" id="KW-0812">Transmembrane</keyword>
<feature type="transmembrane region" description="Helical" evidence="1">
    <location>
        <begin position="182"/>
        <end position="203"/>
    </location>
</feature>
<dbReference type="Proteomes" id="UP000236311">
    <property type="component" value="Unassembled WGS sequence"/>
</dbReference>
<dbReference type="Pfam" id="PF20456">
    <property type="entry name" value="DUF6709"/>
    <property type="match status" value="1"/>
</dbReference>
<evidence type="ECO:0000313" key="2">
    <source>
        <dbReference type="EMBL" id="SOY30890.1"/>
    </source>
</evidence>
<proteinExistence type="predicted"/>
<organism evidence="2 3">
    <name type="scientific">Acetatifactor muris</name>
    <dbReference type="NCBI Taxonomy" id="879566"/>
    <lineage>
        <taxon>Bacteria</taxon>
        <taxon>Bacillati</taxon>
        <taxon>Bacillota</taxon>
        <taxon>Clostridia</taxon>
        <taxon>Lachnospirales</taxon>
        <taxon>Lachnospiraceae</taxon>
        <taxon>Acetatifactor</taxon>
    </lineage>
</organism>
<reference evidence="2 3" key="1">
    <citation type="submission" date="2018-01" db="EMBL/GenBank/DDBJ databases">
        <authorList>
            <person name="Gaut B.S."/>
            <person name="Morton B.R."/>
            <person name="Clegg M.T."/>
            <person name="Duvall M.R."/>
        </authorList>
    </citation>
    <scope>NUCLEOTIDE SEQUENCE [LARGE SCALE GENOMIC DNA]</scope>
    <source>
        <strain evidence="2">GP69</strain>
    </source>
</reference>
<dbReference type="RefSeq" id="WP_103240906.1">
    <property type="nucleotide sequence ID" value="NZ_JANJZD010000020.1"/>
</dbReference>
<evidence type="ECO:0000256" key="1">
    <source>
        <dbReference type="SAM" id="Phobius"/>
    </source>
</evidence>
<evidence type="ECO:0000313" key="3">
    <source>
        <dbReference type="Proteomes" id="UP000236311"/>
    </source>
</evidence>
<keyword evidence="1" id="KW-0472">Membrane</keyword>
<name>A0A2K4ZKA7_9FIRM</name>
<keyword evidence="1" id="KW-1133">Transmembrane helix</keyword>
<accession>A0A2K4ZKA7</accession>
<dbReference type="AlphaFoldDB" id="A0A2K4ZKA7"/>
<dbReference type="EMBL" id="OFSM01000020">
    <property type="protein sequence ID" value="SOY30890.1"/>
    <property type="molecule type" value="Genomic_DNA"/>
</dbReference>
<protein>
    <submittedName>
        <fullName evidence="2">Uncharacterized protein</fullName>
    </submittedName>
</protein>
<sequence length="370" mass="41733">MFAEFKSKILKGSIFISILCILIGLGLAGWNAMDAFYSVAGYKDFTQLKPEEIKNQLVKVDLTENFGSYLEEQSKNTKTGSVKTTHLYYIIWTGDDNAEDWRYMTIKVPARYAKQMDAMTDNTYNEIRSEAIPFTGKIKKLDKEEYSYFKSTMKELGLTDADIEAMTLPYYIDYGSQTAMTVLYLLLFGGGMVLLIYGIFRLAKAAGGSSLKKLRQDIAAAGYTEAAVEADYRDAQSYDKKGILKVGRLMTYHIVGSNARAIPNTKMMWAYQTTVTHRTNGVKTGTTYNIMIFDELTPKGHTFPVANESIAKDMLTHINATLPWVVVGYTDELKKLYNKDRTQFLQLRYNTCEHVATDPVAEQPVPDNQG</sequence>
<dbReference type="OrthoDB" id="2041367at2"/>